<protein>
    <recommendedName>
        <fullName evidence="2">RNA 2'-phosphotransferase</fullName>
    </recommendedName>
</protein>
<dbReference type="RefSeq" id="WP_239657120.1">
    <property type="nucleotide sequence ID" value="NZ_CAJMWM010000001.1"/>
</dbReference>
<proteinExistence type="predicted"/>
<name>A0A653F332_9MYCO</name>
<evidence type="ECO:0008006" key="2">
    <source>
        <dbReference type="Google" id="ProtNLM"/>
    </source>
</evidence>
<organism evidence="1">
    <name type="scientific">Mycobacterium riyadhense</name>
    <dbReference type="NCBI Taxonomy" id="486698"/>
    <lineage>
        <taxon>Bacteria</taxon>
        <taxon>Bacillati</taxon>
        <taxon>Actinomycetota</taxon>
        <taxon>Actinomycetes</taxon>
        <taxon>Mycobacteriales</taxon>
        <taxon>Mycobacteriaceae</taxon>
        <taxon>Mycobacterium</taxon>
    </lineage>
</organism>
<reference evidence="1" key="1">
    <citation type="submission" date="2019-05" db="EMBL/GenBank/DDBJ databases">
        <authorList>
            <person name="Naeem R."/>
            <person name="Antony C."/>
            <person name="Guan Q."/>
        </authorList>
    </citation>
    <scope>NUCLEOTIDE SEQUENCE</scope>
    <source>
        <strain evidence="1">2</strain>
    </source>
</reference>
<evidence type="ECO:0000313" key="1">
    <source>
        <dbReference type="EMBL" id="VTP03436.1"/>
    </source>
</evidence>
<sequence>MAGELNVDLVALHVESNRVFDAVGEAAVDFVGHEDGLAEAVSGWVGSSQVMLGVLAVRWEARHAQHELRVGGLGSCVAEALVSYAANEDGSAGVLGSVRGSG</sequence>
<accession>A0A653F332</accession>
<dbReference type="EMBL" id="LR589158">
    <property type="protein sequence ID" value="VTP03436.1"/>
    <property type="molecule type" value="Genomic_DNA"/>
</dbReference>
<dbReference type="AlphaFoldDB" id="A0A653F332"/>
<gene>
    <name evidence="1" type="ORF">BIN_B_05038</name>
</gene>